<evidence type="ECO:0000313" key="7">
    <source>
        <dbReference type="EMBL" id="CAE0580919.1"/>
    </source>
</evidence>
<accession>A0A7S3TD27</accession>
<dbReference type="EMBL" id="HBIQ01077960">
    <property type="protein sequence ID" value="CAE0580919.1"/>
    <property type="molecule type" value="Transcribed_RNA"/>
</dbReference>
<feature type="transmembrane region" description="Helical" evidence="5">
    <location>
        <begin position="60"/>
        <end position="79"/>
    </location>
</feature>
<feature type="transmembrane region" description="Helical" evidence="5">
    <location>
        <begin position="216"/>
        <end position="239"/>
    </location>
</feature>
<protein>
    <recommendedName>
        <fullName evidence="6">Sugar phosphate transporter domain-containing protein</fullName>
    </recommendedName>
</protein>
<comment type="subcellular location">
    <subcellularLocation>
        <location evidence="1">Membrane</location>
        <topology evidence="1">Multi-pass membrane protein</topology>
    </subcellularLocation>
</comment>
<keyword evidence="3 5" id="KW-1133">Transmembrane helix</keyword>
<proteinExistence type="predicted"/>
<name>A0A7S3TD27_9SPIT</name>
<keyword evidence="2 5" id="KW-0812">Transmembrane</keyword>
<evidence type="ECO:0000256" key="2">
    <source>
        <dbReference type="ARBA" id="ARBA00022692"/>
    </source>
</evidence>
<evidence type="ECO:0000256" key="4">
    <source>
        <dbReference type="ARBA" id="ARBA00023136"/>
    </source>
</evidence>
<dbReference type="InterPro" id="IPR037185">
    <property type="entry name" value="EmrE-like"/>
</dbReference>
<feature type="domain" description="Sugar phosphate transporter" evidence="6">
    <location>
        <begin position="1"/>
        <end position="288"/>
    </location>
</feature>
<feature type="transmembrane region" description="Helical" evidence="5">
    <location>
        <begin position="177"/>
        <end position="196"/>
    </location>
</feature>
<dbReference type="SUPFAM" id="SSF103481">
    <property type="entry name" value="Multidrug resistance efflux transporter EmrE"/>
    <property type="match status" value="2"/>
</dbReference>
<feature type="transmembrane region" description="Helical" evidence="5">
    <location>
        <begin position="113"/>
        <end position="132"/>
    </location>
</feature>
<sequence length="319" mass="34111">MVALWWGSAVLAVITSKVCLSRGMQPMHLSLIQFSVATALLWLVLRLRHNSQEIGAGSKLVRNVAATYAAAFMLTNLAFSLSSTPFVETIKAGEPVSTCLLAALWLREVDSLATYLTLLPIVAGVALASYSAHGAHSGHAFVATVASNIGFSARAVLAKRLKKEHPESPCAKSDIVLFYHVSRIGLCFIAPVVLTHDGYCWLMGAAISTSKLPTSSLVGLACLNGICFAIYNCTSFAVLSRVSANSHAVFNLLRRVVIISTSTIFFSLDVSLWNICGIAIALAGGLLYAKVKFATNSRGRNLGFYAGLRTSDVDKLRIV</sequence>
<evidence type="ECO:0000256" key="5">
    <source>
        <dbReference type="SAM" id="Phobius"/>
    </source>
</evidence>
<dbReference type="Pfam" id="PF03151">
    <property type="entry name" value="TPT"/>
    <property type="match status" value="1"/>
</dbReference>
<evidence type="ECO:0000259" key="6">
    <source>
        <dbReference type="Pfam" id="PF03151"/>
    </source>
</evidence>
<dbReference type="InterPro" id="IPR050186">
    <property type="entry name" value="TPT_transporter"/>
</dbReference>
<keyword evidence="4 5" id="KW-0472">Membrane</keyword>
<reference evidence="7" key="1">
    <citation type="submission" date="2021-01" db="EMBL/GenBank/DDBJ databases">
        <authorList>
            <person name="Corre E."/>
            <person name="Pelletier E."/>
            <person name="Niang G."/>
            <person name="Scheremetjew M."/>
            <person name="Finn R."/>
            <person name="Kale V."/>
            <person name="Holt S."/>
            <person name="Cochrane G."/>
            <person name="Meng A."/>
            <person name="Brown T."/>
            <person name="Cohen L."/>
        </authorList>
    </citation>
    <scope>NUCLEOTIDE SEQUENCE</scope>
    <source>
        <strain evidence="7">SPMC142</strain>
    </source>
</reference>
<organism evidence="7">
    <name type="scientific">Strombidinopsis acuminata</name>
    <dbReference type="NCBI Taxonomy" id="141414"/>
    <lineage>
        <taxon>Eukaryota</taxon>
        <taxon>Sar</taxon>
        <taxon>Alveolata</taxon>
        <taxon>Ciliophora</taxon>
        <taxon>Intramacronucleata</taxon>
        <taxon>Spirotrichea</taxon>
        <taxon>Choreotrichia</taxon>
        <taxon>Choreotrichida</taxon>
        <taxon>Strombidinopsidae</taxon>
        <taxon>Strombidinopsis</taxon>
    </lineage>
</organism>
<feature type="transmembrane region" description="Helical" evidence="5">
    <location>
        <begin position="31"/>
        <end position="48"/>
    </location>
</feature>
<dbReference type="GO" id="GO:0016020">
    <property type="term" value="C:membrane"/>
    <property type="evidence" value="ECO:0007669"/>
    <property type="project" value="UniProtKB-SubCell"/>
</dbReference>
<dbReference type="InterPro" id="IPR004853">
    <property type="entry name" value="Sugar_P_trans_dom"/>
</dbReference>
<dbReference type="AlphaFoldDB" id="A0A7S3TD27"/>
<evidence type="ECO:0000256" key="1">
    <source>
        <dbReference type="ARBA" id="ARBA00004141"/>
    </source>
</evidence>
<gene>
    <name evidence="7" type="ORF">SACU0126_LOCUS24904</name>
</gene>
<evidence type="ECO:0000256" key="3">
    <source>
        <dbReference type="ARBA" id="ARBA00022989"/>
    </source>
</evidence>
<dbReference type="PANTHER" id="PTHR11132">
    <property type="entry name" value="SOLUTE CARRIER FAMILY 35"/>
    <property type="match status" value="1"/>
</dbReference>
<feature type="transmembrane region" description="Helical" evidence="5">
    <location>
        <begin position="272"/>
        <end position="291"/>
    </location>
</feature>